<dbReference type="InterPro" id="IPR046348">
    <property type="entry name" value="SIS_dom_sf"/>
</dbReference>
<dbReference type="GO" id="GO:0003677">
    <property type="term" value="F:DNA binding"/>
    <property type="evidence" value="ECO:0007669"/>
    <property type="project" value="InterPro"/>
</dbReference>
<evidence type="ECO:0000259" key="1">
    <source>
        <dbReference type="PROSITE" id="PS51071"/>
    </source>
</evidence>
<evidence type="ECO:0000313" key="3">
    <source>
        <dbReference type="Proteomes" id="UP000264883"/>
    </source>
</evidence>
<dbReference type="PROSITE" id="PS51071">
    <property type="entry name" value="HTH_RPIR"/>
    <property type="match status" value="1"/>
</dbReference>
<dbReference type="AlphaFoldDB" id="A0A343JEG5"/>
<feature type="domain" description="HTH rpiR-type" evidence="1">
    <location>
        <begin position="2"/>
        <end position="78"/>
    </location>
</feature>
<dbReference type="OrthoDB" id="3684496at2"/>
<dbReference type="SUPFAM" id="SSF53697">
    <property type="entry name" value="SIS domain"/>
    <property type="match status" value="1"/>
</dbReference>
<dbReference type="InterPro" id="IPR000281">
    <property type="entry name" value="HTH_RpiR"/>
</dbReference>
<protein>
    <recommendedName>
        <fullName evidence="1">HTH rpiR-type domain-containing protein</fullName>
    </recommendedName>
</protein>
<dbReference type="InterPro" id="IPR009057">
    <property type="entry name" value="Homeodomain-like_sf"/>
</dbReference>
<reference evidence="2 3" key="1">
    <citation type="submission" date="2016-08" db="EMBL/GenBank/DDBJ databases">
        <title>Complete Genome Sequence Of The Indigo Reducing Clostridium isatidis DSM15098.</title>
        <authorList>
            <person name="Little G.T."/>
            <person name="Minton N.P."/>
        </authorList>
    </citation>
    <scope>NUCLEOTIDE SEQUENCE [LARGE SCALE GENOMIC DNA]</scope>
    <source>
        <strain evidence="2 3">DSM 15098</strain>
    </source>
</reference>
<name>A0A343JEG5_9CLOT</name>
<dbReference type="KEGG" id="cia:BEN51_10645"/>
<dbReference type="EMBL" id="CP016786">
    <property type="protein sequence ID" value="ASW43923.1"/>
    <property type="molecule type" value="Genomic_DNA"/>
</dbReference>
<keyword evidence="3" id="KW-1185">Reference proteome</keyword>
<sequence>MENIFNQIKEKYPFLSETHKMIAEYIINNKDILDSLTIRDIAKSTFCSISTVNAFCKKFGYSGFSEFKYAAKSYGLSNINILINIFENIDTTISINSINTAAKLILDADKVFILSSGMSRSIAYDFYLRLKKNKSIKSIY</sequence>
<proteinExistence type="predicted"/>
<gene>
    <name evidence="2" type="ORF">BEN51_10645</name>
</gene>
<dbReference type="PANTHER" id="PTHR30514:SF1">
    <property type="entry name" value="HTH-TYPE TRANSCRIPTIONAL REGULATOR HEXR-RELATED"/>
    <property type="match status" value="1"/>
</dbReference>
<dbReference type="InterPro" id="IPR036388">
    <property type="entry name" value="WH-like_DNA-bd_sf"/>
</dbReference>
<accession>A0A343JEG5</accession>
<dbReference type="PANTHER" id="PTHR30514">
    <property type="entry name" value="GLUCOKINASE"/>
    <property type="match status" value="1"/>
</dbReference>
<organism evidence="2 3">
    <name type="scientific">Clostridium isatidis</name>
    <dbReference type="NCBI Taxonomy" id="182773"/>
    <lineage>
        <taxon>Bacteria</taxon>
        <taxon>Bacillati</taxon>
        <taxon>Bacillota</taxon>
        <taxon>Clostridia</taxon>
        <taxon>Eubacteriales</taxon>
        <taxon>Clostridiaceae</taxon>
        <taxon>Clostridium</taxon>
    </lineage>
</organism>
<dbReference type="Gene3D" id="1.10.10.10">
    <property type="entry name" value="Winged helix-like DNA-binding domain superfamily/Winged helix DNA-binding domain"/>
    <property type="match status" value="1"/>
</dbReference>
<dbReference type="GO" id="GO:1901135">
    <property type="term" value="P:carbohydrate derivative metabolic process"/>
    <property type="evidence" value="ECO:0007669"/>
    <property type="project" value="InterPro"/>
</dbReference>
<dbReference type="Pfam" id="PF01418">
    <property type="entry name" value="HTH_6"/>
    <property type="match status" value="1"/>
</dbReference>
<dbReference type="GO" id="GO:0003700">
    <property type="term" value="F:DNA-binding transcription factor activity"/>
    <property type="evidence" value="ECO:0007669"/>
    <property type="project" value="InterPro"/>
</dbReference>
<evidence type="ECO:0000313" key="2">
    <source>
        <dbReference type="EMBL" id="ASW43923.1"/>
    </source>
</evidence>
<dbReference type="GO" id="GO:0097367">
    <property type="term" value="F:carbohydrate derivative binding"/>
    <property type="evidence" value="ECO:0007669"/>
    <property type="project" value="InterPro"/>
</dbReference>
<dbReference type="RefSeq" id="WP_119866056.1">
    <property type="nucleotide sequence ID" value="NZ_CP016786.1"/>
</dbReference>
<dbReference type="InterPro" id="IPR047640">
    <property type="entry name" value="RpiR-like"/>
</dbReference>
<dbReference type="Proteomes" id="UP000264883">
    <property type="component" value="Chromosome"/>
</dbReference>
<dbReference type="SUPFAM" id="SSF46689">
    <property type="entry name" value="Homeodomain-like"/>
    <property type="match status" value="1"/>
</dbReference>